<evidence type="ECO:0000256" key="3">
    <source>
        <dbReference type="ARBA" id="ARBA00022679"/>
    </source>
</evidence>
<dbReference type="EMBL" id="RXIC02000024">
    <property type="protein sequence ID" value="KAB1211447.1"/>
    <property type="molecule type" value="Genomic_DNA"/>
</dbReference>
<evidence type="ECO:0000256" key="13">
    <source>
        <dbReference type="SAM" id="SignalP"/>
    </source>
</evidence>
<keyword evidence="6" id="KW-0547">Nucleotide-binding</keyword>
<feature type="transmembrane region" description="Helical" evidence="12">
    <location>
        <begin position="363"/>
        <end position="388"/>
    </location>
</feature>
<comment type="subcellular location">
    <subcellularLocation>
        <location evidence="1">Membrane</location>
        <topology evidence="1">Single-pass type I membrane protein</topology>
    </subcellularLocation>
</comment>
<dbReference type="PANTHER" id="PTHR34590">
    <property type="entry name" value="OS03G0124300 PROTEIN-RELATED"/>
    <property type="match status" value="1"/>
</dbReference>
<proteinExistence type="predicted"/>
<evidence type="ECO:0000256" key="4">
    <source>
        <dbReference type="ARBA" id="ARBA00022692"/>
    </source>
</evidence>
<evidence type="ECO:0000256" key="8">
    <source>
        <dbReference type="ARBA" id="ARBA00022989"/>
    </source>
</evidence>
<keyword evidence="5 13" id="KW-0732">Signal</keyword>
<keyword evidence="15" id="KW-0675">Receptor</keyword>
<evidence type="ECO:0000256" key="6">
    <source>
        <dbReference type="ARBA" id="ARBA00022741"/>
    </source>
</evidence>
<sequence>MAMLLIALHLCTTFHLLVSLPITAKTPPPYTPTDYFLVNCGLSSNSTSPDGRHWEGDSNSKFSPHNIHTTSSTSEASKQDSSVSEVPYMTALVVKEFIINVLNSHHLNVTFIPSSSSYAFINGIEIVSMSNNLYLRDQDSDESAATLVNFQPLVCSVNTTALEMMYRLNVGGQVISDVEDTGMFRTWKQDEDYIYGKSFGTLPHLPNVTIKYSRDTPVYIAPKLVYSTSRTMGALHFCETQLEVTEVLQRVLRVFIYNQTAEEEADVIQWSGGSGIPVYKNYLVWVPKKIQGKQDLWLALHPNMDLIPKPEFAYAILNGVEIFKLNQSEGSLAGPNPELVVGPTSGFPKEETENKNPSKFSPVMFVAGTAGGASFAIMICSLCFLAYWRSRNRREGSV</sequence>
<dbReference type="GO" id="GO:0004714">
    <property type="term" value="F:transmembrane receptor protein tyrosine kinase activity"/>
    <property type="evidence" value="ECO:0007669"/>
    <property type="project" value="InterPro"/>
</dbReference>
<comment type="caution">
    <text evidence="15">The sequence shown here is derived from an EMBL/GenBank/DDBJ whole genome shotgun (WGS) entry which is preliminary data.</text>
</comment>
<evidence type="ECO:0000256" key="9">
    <source>
        <dbReference type="ARBA" id="ARBA00023136"/>
    </source>
</evidence>
<accession>A0A6A1VHU7</accession>
<evidence type="ECO:0000256" key="12">
    <source>
        <dbReference type="SAM" id="Phobius"/>
    </source>
</evidence>
<dbReference type="InterPro" id="IPR024788">
    <property type="entry name" value="Malectin-like_Carb-bd_dom"/>
</dbReference>
<dbReference type="PANTHER" id="PTHR34590:SF5">
    <property type="entry name" value="OS04G0586500 PROTEIN"/>
    <property type="match status" value="1"/>
</dbReference>
<evidence type="ECO:0000259" key="14">
    <source>
        <dbReference type="Pfam" id="PF12819"/>
    </source>
</evidence>
<evidence type="ECO:0000256" key="7">
    <source>
        <dbReference type="ARBA" id="ARBA00022840"/>
    </source>
</evidence>
<dbReference type="GO" id="GO:0016020">
    <property type="term" value="C:membrane"/>
    <property type="evidence" value="ECO:0007669"/>
    <property type="project" value="UniProtKB-SubCell"/>
</dbReference>
<feature type="chain" id="PRO_5025437648" evidence="13">
    <location>
        <begin position="20"/>
        <end position="398"/>
    </location>
</feature>
<dbReference type="Proteomes" id="UP000516437">
    <property type="component" value="Chromosome 6"/>
</dbReference>
<keyword evidence="9 12" id="KW-0472">Membrane</keyword>
<evidence type="ECO:0000256" key="2">
    <source>
        <dbReference type="ARBA" id="ARBA00022527"/>
    </source>
</evidence>
<evidence type="ECO:0000313" key="16">
    <source>
        <dbReference type="Proteomes" id="UP000516437"/>
    </source>
</evidence>
<dbReference type="Pfam" id="PF12819">
    <property type="entry name" value="Malectin_like"/>
    <property type="match status" value="1"/>
</dbReference>
<evidence type="ECO:0000256" key="10">
    <source>
        <dbReference type="ARBA" id="ARBA00023180"/>
    </source>
</evidence>
<keyword evidence="16" id="KW-1185">Reference proteome</keyword>
<keyword evidence="4 12" id="KW-0812">Transmembrane</keyword>
<evidence type="ECO:0000313" key="15">
    <source>
        <dbReference type="EMBL" id="KAB1211447.1"/>
    </source>
</evidence>
<keyword evidence="2" id="KW-0723">Serine/threonine-protein kinase</keyword>
<feature type="signal peptide" evidence="13">
    <location>
        <begin position="1"/>
        <end position="19"/>
    </location>
</feature>
<name>A0A6A1VHU7_9ROSI</name>
<feature type="compositionally biased region" description="Polar residues" evidence="11">
    <location>
        <begin position="59"/>
        <end position="80"/>
    </location>
</feature>
<dbReference type="AlphaFoldDB" id="A0A6A1VHU7"/>
<gene>
    <name evidence="15" type="ORF">CJ030_MR6G021363</name>
</gene>
<evidence type="ECO:0000256" key="5">
    <source>
        <dbReference type="ARBA" id="ARBA00022729"/>
    </source>
</evidence>
<evidence type="ECO:0000256" key="11">
    <source>
        <dbReference type="SAM" id="MobiDB-lite"/>
    </source>
</evidence>
<feature type="region of interest" description="Disordered" evidence="11">
    <location>
        <begin position="48"/>
        <end position="80"/>
    </location>
</feature>
<evidence type="ECO:0000256" key="1">
    <source>
        <dbReference type="ARBA" id="ARBA00004479"/>
    </source>
</evidence>
<reference evidence="15 16" key="1">
    <citation type="journal article" date="2019" name="Plant Biotechnol. J.">
        <title>The red bayberry genome and genetic basis of sex determination.</title>
        <authorList>
            <person name="Jia H.M."/>
            <person name="Jia H.J."/>
            <person name="Cai Q.L."/>
            <person name="Wang Y."/>
            <person name="Zhao H.B."/>
            <person name="Yang W.F."/>
            <person name="Wang G.Y."/>
            <person name="Li Y.H."/>
            <person name="Zhan D.L."/>
            <person name="Shen Y.T."/>
            <person name="Niu Q.F."/>
            <person name="Chang L."/>
            <person name="Qiu J."/>
            <person name="Zhao L."/>
            <person name="Xie H.B."/>
            <person name="Fu W.Y."/>
            <person name="Jin J."/>
            <person name="Li X.W."/>
            <person name="Jiao Y."/>
            <person name="Zhou C.C."/>
            <person name="Tu T."/>
            <person name="Chai C.Y."/>
            <person name="Gao J.L."/>
            <person name="Fan L.J."/>
            <person name="van de Weg E."/>
            <person name="Wang J.Y."/>
            <person name="Gao Z.S."/>
        </authorList>
    </citation>
    <scope>NUCLEOTIDE SEQUENCE [LARGE SCALE GENOMIC DNA]</scope>
    <source>
        <tissue evidence="15">Leaves</tissue>
    </source>
</reference>
<keyword evidence="8 12" id="KW-1133">Transmembrane helix</keyword>
<keyword evidence="15" id="KW-0418">Kinase</keyword>
<dbReference type="OrthoDB" id="1113037at2759"/>
<keyword evidence="10" id="KW-0325">Glycoprotein</keyword>
<organism evidence="15 16">
    <name type="scientific">Morella rubra</name>
    <name type="common">Chinese bayberry</name>
    <dbReference type="NCBI Taxonomy" id="262757"/>
    <lineage>
        <taxon>Eukaryota</taxon>
        <taxon>Viridiplantae</taxon>
        <taxon>Streptophyta</taxon>
        <taxon>Embryophyta</taxon>
        <taxon>Tracheophyta</taxon>
        <taxon>Spermatophyta</taxon>
        <taxon>Magnoliopsida</taxon>
        <taxon>eudicotyledons</taxon>
        <taxon>Gunneridae</taxon>
        <taxon>Pentapetalae</taxon>
        <taxon>rosids</taxon>
        <taxon>fabids</taxon>
        <taxon>Fagales</taxon>
        <taxon>Myricaceae</taxon>
        <taxon>Morella</taxon>
    </lineage>
</organism>
<dbReference type="Gene3D" id="2.60.120.430">
    <property type="entry name" value="Galactose-binding lectin"/>
    <property type="match status" value="1"/>
</dbReference>
<protein>
    <submittedName>
        <fullName evidence="15">Receptor-like protein kinase FERONIA</fullName>
    </submittedName>
</protein>
<dbReference type="GO" id="GO:0004674">
    <property type="term" value="F:protein serine/threonine kinase activity"/>
    <property type="evidence" value="ECO:0007669"/>
    <property type="project" value="UniProtKB-KW"/>
</dbReference>
<dbReference type="InterPro" id="IPR045272">
    <property type="entry name" value="ANXUR1/2-like"/>
</dbReference>
<dbReference type="GO" id="GO:0005524">
    <property type="term" value="F:ATP binding"/>
    <property type="evidence" value="ECO:0007669"/>
    <property type="project" value="UniProtKB-KW"/>
</dbReference>
<keyword evidence="7" id="KW-0067">ATP-binding</keyword>
<feature type="domain" description="Malectin-like" evidence="14">
    <location>
        <begin position="90"/>
        <end position="232"/>
    </location>
</feature>
<keyword evidence="3" id="KW-0808">Transferase</keyword>